<accession>A0AAF0JII2</accession>
<evidence type="ECO:0000256" key="1">
    <source>
        <dbReference type="SAM" id="MobiDB-lite"/>
    </source>
</evidence>
<dbReference type="AlphaFoldDB" id="A0AAF0JII2"/>
<feature type="region of interest" description="Disordered" evidence="1">
    <location>
        <begin position="147"/>
        <end position="167"/>
    </location>
</feature>
<name>A0AAF0JII2_9BASI</name>
<evidence type="ECO:0000313" key="3">
    <source>
        <dbReference type="Proteomes" id="UP001214628"/>
    </source>
</evidence>
<dbReference type="EMBL" id="CP118375">
    <property type="protein sequence ID" value="WFD41716.1"/>
    <property type="molecule type" value="Genomic_DNA"/>
</dbReference>
<evidence type="ECO:0000313" key="2">
    <source>
        <dbReference type="EMBL" id="WFD41716.1"/>
    </source>
</evidence>
<feature type="compositionally biased region" description="Polar residues" evidence="1">
    <location>
        <begin position="184"/>
        <end position="197"/>
    </location>
</feature>
<gene>
    <name evidence="2" type="ORF">MPSI1_000352</name>
</gene>
<feature type="region of interest" description="Disordered" evidence="1">
    <location>
        <begin position="1"/>
        <end position="23"/>
    </location>
</feature>
<dbReference type="Proteomes" id="UP001214628">
    <property type="component" value="Chromosome 1"/>
</dbReference>
<feature type="compositionally biased region" description="Basic and acidic residues" evidence="1">
    <location>
        <begin position="200"/>
        <end position="209"/>
    </location>
</feature>
<organism evidence="2 3">
    <name type="scientific">Malassezia psittaci</name>
    <dbReference type="NCBI Taxonomy" id="1821823"/>
    <lineage>
        <taxon>Eukaryota</taxon>
        <taxon>Fungi</taxon>
        <taxon>Dikarya</taxon>
        <taxon>Basidiomycota</taxon>
        <taxon>Ustilaginomycotina</taxon>
        <taxon>Malasseziomycetes</taxon>
        <taxon>Malasseziales</taxon>
        <taxon>Malasseziaceae</taxon>
        <taxon>Malassezia</taxon>
    </lineage>
</organism>
<proteinExistence type="predicted"/>
<reference evidence="2" key="1">
    <citation type="submission" date="2023-02" db="EMBL/GenBank/DDBJ databases">
        <title>Mating type loci evolution in Malassezia.</title>
        <authorList>
            <person name="Coelho M.A."/>
        </authorList>
    </citation>
    <scope>NUCLEOTIDE SEQUENCE</scope>
    <source>
        <strain evidence="2">CBS 14136</strain>
    </source>
</reference>
<keyword evidence="3" id="KW-1185">Reference proteome</keyword>
<protein>
    <submittedName>
        <fullName evidence="2">Uncharacterized protein</fullName>
    </submittedName>
</protein>
<sequence>MSTTFDRHSAVPEVSAKHLSHDPHSLDIPELPLCALERVSETFQRLTLSHDGRESFLNVNKRDKQDDSHVPPEIHHEGQVAAYRTQSASQTAWKGIPDSEVGSCGQQSSSNSFELRTCGKLDTDAPIIDRQTHGRLPHATVQLNRASFQLNGPGPGSNPKPSVHRGAKASLASGLNLLQRPASALQSNTTQGKSTPLEQARGKPCRESESSALPSKTRSRLSRLPFYRPKTPAQPLHEPKCSPATQPVQELPPKPSLTAHTSRGWDNKSVPTSPRRAQLATTQYTGAMDEIQAEELLAALGTRIASPSLQAEPLCDANHMSESSSLEESVSGASLTPQHGHTETVPQIMSQVRDARLGLRGPMVLDPPPKQYQSRQNAFLNMQASRDRRQCLLALEEEISRLYMEWLKIRSVN</sequence>
<feature type="region of interest" description="Disordered" evidence="1">
    <location>
        <begin position="184"/>
        <end position="276"/>
    </location>
</feature>